<keyword evidence="14 20" id="KW-0573">Peptidoglycan synthesis</keyword>
<feature type="active site" evidence="20">
    <location>
        <position position="303"/>
    </location>
</feature>
<evidence type="ECO:0000256" key="20">
    <source>
        <dbReference type="HAMAP-Rule" id="MF_00037"/>
    </source>
</evidence>
<dbReference type="UniPathway" id="UPA00219"/>
<evidence type="ECO:0000313" key="23">
    <source>
        <dbReference type="Proteomes" id="UP000199657"/>
    </source>
</evidence>
<dbReference type="OrthoDB" id="9804753at2"/>
<keyword evidence="8 20" id="KW-0963">Cytoplasm</keyword>
<feature type="domain" description="FAD-binding PCMH-type" evidence="21">
    <location>
        <begin position="34"/>
        <end position="199"/>
    </location>
</feature>
<dbReference type="InterPro" id="IPR016169">
    <property type="entry name" value="FAD-bd_PCMH_sub2"/>
</dbReference>
<dbReference type="STRING" id="406100.SAMN04488052_103108"/>
<evidence type="ECO:0000256" key="11">
    <source>
        <dbReference type="ARBA" id="ARBA00022827"/>
    </source>
</evidence>
<dbReference type="Gene3D" id="3.30.43.10">
    <property type="entry name" value="Uridine Diphospho-n-acetylenolpyruvylglucosamine Reductase, domain 2"/>
    <property type="match status" value="1"/>
</dbReference>
<keyword evidence="13 20" id="KW-0133">Cell shape</keyword>
<dbReference type="PANTHER" id="PTHR21071:SF4">
    <property type="entry name" value="UDP-N-ACETYLENOLPYRUVOYLGLUCOSAMINE REDUCTASE"/>
    <property type="match status" value="1"/>
</dbReference>
<dbReference type="GO" id="GO:0009252">
    <property type="term" value="P:peptidoglycan biosynthetic process"/>
    <property type="evidence" value="ECO:0007669"/>
    <property type="project" value="UniProtKB-UniRule"/>
</dbReference>
<keyword evidence="17 20" id="KW-0961">Cell wall biogenesis/degradation</keyword>
<evidence type="ECO:0000256" key="5">
    <source>
        <dbReference type="ARBA" id="ARBA00010485"/>
    </source>
</evidence>
<dbReference type="InterPro" id="IPR003170">
    <property type="entry name" value="MurB"/>
</dbReference>
<evidence type="ECO:0000256" key="14">
    <source>
        <dbReference type="ARBA" id="ARBA00022984"/>
    </source>
</evidence>
<dbReference type="PROSITE" id="PS51387">
    <property type="entry name" value="FAD_PCMH"/>
    <property type="match status" value="1"/>
</dbReference>
<dbReference type="EMBL" id="FOEG01000003">
    <property type="protein sequence ID" value="SEO80453.1"/>
    <property type="molecule type" value="Genomic_DNA"/>
</dbReference>
<dbReference type="GO" id="GO:0008360">
    <property type="term" value="P:regulation of cell shape"/>
    <property type="evidence" value="ECO:0007669"/>
    <property type="project" value="UniProtKB-KW"/>
</dbReference>
<evidence type="ECO:0000256" key="19">
    <source>
        <dbReference type="ARBA" id="ARBA00048914"/>
    </source>
</evidence>
<dbReference type="GO" id="GO:0051301">
    <property type="term" value="P:cell division"/>
    <property type="evidence" value="ECO:0007669"/>
    <property type="project" value="UniProtKB-KW"/>
</dbReference>
<dbReference type="SUPFAM" id="SSF56176">
    <property type="entry name" value="FAD-binding/transporter-associated domain-like"/>
    <property type="match status" value="1"/>
</dbReference>
<evidence type="ECO:0000256" key="6">
    <source>
        <dbReference type="ARBA" id="ARBA00012518"/>
    </source>
</evidence>
<evidence type="ECO:0000256" key="15">
    <source>
        <dbReference type="ARBA" id="ARBA00023002"/>
    </source>
</evidence>
<comment type="cofactor">
    <cofactor evidence="1 20">
        <name>FAD</name>
        <dbReference type="ChEBI" id="CHEBI:57692"/>
    </cofactor>
</comment>
<accession>A0A1H8SQK3</accession>
<evidence type="ECO:0000256" key="8">
    <source>
        <dbReference type="ARBA" id="ARBA00022490"/>
    </source>
</evidence>
<comment type="catalytic activity">
    <reaction evidence="19 20">
        <text>UDP-N-acetyl-alpha-D-muramate + NADP(+) = UDP-N-acetyl-3-O-(1-carboxyvinyl)-alpha-D-glucosamine + NADPH + H(+)</text>
        <dbReference type="Rhea" id="RHEA:12248"/>
        <dbReference type="ChEBI" id="CHEBI:15378"/>
        <dbReference type="ChEBI" id="CHEBI:57783"/>
        <dbReference type="ChEBI" id="CHEBI:58349"/>
        <dbReference type="ChEBI" id="CHEBI:68483"/>
        <dbReference type="ChEBI" id="CHEBI:70757"/>
        <dbReference type="EC" id="1.3.1.98"/>
    </reaction>
</comment>
<name>A0A1H8SQK3_9GAMM</name>
<evidence type="ECO:0000256" key="2">
    <source>
        <dbReference type="ARBA" id="ARBA00003921"/>
    </source>
</evidence>
<keyword evidence="23" id="KW-1185">Reference proteome</keyword>
<dbReference type="Pfam" id="PF02873">
    <property type="entry name" value="MurB_C"/>
    <property type="match status" value="1"/>
</dbReference>
<gene>
    <name evidence="20" type="primary">murB</name>
    <name evidence="22" type="ORF">SAMN04488052_103108</name>
</gene>
<evidence type="ECO:0000256" key="17">
    <source>
        <dbReference type="ARBA" id="ARBA00023316"/>
    </source>
</evidence>
<evidence type="ECO:0000256" key="9">
    <source>
        <dbReference type="ARBA" id="ARBA00022618"/>
    </source>
</evidence>
<dbReference type="GO" id="GO:0005829">
    <property type="term" value="C:cytosol"/>
    <property type="evidence" value="ECO:0007669"/>
    <property type="project" value="TreeGrafter"/>
</dbReference>
<keyword evidence="12 20" id="KW-0521">NADP</keyword>
<dbReference type="InterPro" id="IPR011601">
    <property type="entry name" value="MurB_C"/>
</dbReference>
<protein>
    <recommendedName>
        <fullName evidence="7 20">UDP-N-acetylenolpyruvoylglucosamine reductase</fullName>
        <ecNumber evidence="6 20">1.3.1.98</ecNumber>
    </recommendedName>
    <alternativeName>
        <fullName evidence="18 20">UDP-N-acetylmuramate dehydrogenase</fullName>
    </alternativeName>
</protein>
<dbReference type="HAMAP" id="MF_00037">
    <property type="entry name" value="MurB"/>
    <property type="match status" value="1"/>
</dbReference>
<keyword evidence="9 20" id="KW-0132">Cell division</keyword>
<dbReference type="Gene3D" id="3.30.465.10">
    <property type="match status" value="1"/>
</dbReference>
<evidence type="ECO:0000256" key="18">
    <source>
        <dbReference type="ARBA" id="ARBA00031026"/>
    </source>
</evidence>
<dbReference type="GO" id="GO:0008762">
    <property type="term" value="F:UDP-N-acetylmuramate dehydrogenase activity"/>
    <property type="evidence" value="ECO:0007669"/>
    <property type="project" value="UniProtKB-UniRule"/>
</dbReference>
<evidence type="ECO:0000259" key="21">
    <source>
        <dbReference type="PROSITE" id="PS51387"/>
    </source>
</evidence>
<evidence type="ECO:0000256" key="10">
    <source>
        <dbReference type="ARBA" id="ARBA00022630"/>
    </source>
</evidence>
<dbReference type="InterPro" id="IPR016167">
    <property type="entry name" value="FAD-bd_PCMH_sub1"/>
</dbReference>
<evidence type="ECO:0000313" key="22">
    <source>
        <dbReference type="EMBL" id="SEO80453.1"/>
    </source>
</evidence>
<dbReference type="AlphaFoldDB" id="A0A1H8SQK3"/>
<evidence type="ECO:0000256" key="7">
    <source>
        <dbReference type="ARBA" id="ARBA00015188"/>
    </source>
</evidence>
<evidence type="ECO:0000256" key="13">
    <source>
        <dbReference type="ARBA" id="ARBA00022960"/>
    </source>
</evidence>
<keyword evidence="11 20" id="KW-0274">FAD</keyword>
<dbReference type="InterPro" id="IPR036635">
    <property type="entry name" value="MurB_C_sf"/>
</dbReference>
<dbReference type="Pfam" id="PF01565">
    <property type="entry name" value="FAD_binding_4"/>
    <property type="match status" value="1"/>
</dbReference>
<keyword evidence="15 20" id="KW-0560">Oxidoreductase</keyword>
<dbReference type="PANTHER" id="PTHR21071">
    <property type="entry name" value="UDP-N-ACETYLENOLPYRUVOYLGLUCOSAMINE REDUCTASE"/>
    <property type="match status" value="1"/>
</dbReference>
<evidence type="ECO:0000256" key="12">
    <source>
        <dbReference type="ARBA" id="ARBA00022857"/>
    </source>
</evidence>
<proteinExistence type="inferred from homology"/>
<dbReference type="InterPro" id="IPR016166">
    <property type="entry name" value="FAD-bd_PCMH"/>
</dbReference>
<dbReference type="GO" id="GO:0071555">
    <property type="term" value="P:cell wall organization"/>
    <property type="evidence" value="ECO:0007669"/>
    <property type="project" value="UniProtKB-KW"/>
</dbReference>
<dbReference type="NCBIfam" id="TIGR00179">
    <property type="entry name" value="murB"/>
    <property type="match status" value="1"/>
</dbReference>
<dbReference type="SUPFAM" id="SSF56194">
    <property type="entry name" value="Uridine diphospho-N-Acetylenolpyruvylglucosamine reductase, MurB, C-terminal domain"/>
    <property type="match status" value="1"/>
</dbReference>
<comment type="pathway">
    <text evidence="4 20">Cell wall biogenesis; peptidoglycan biosynthesis.</text>
</comment>
<organism evidence="22 23">
    <name type="scientific">Aquisalimonas asiatica</name>
    <dbReference type="NCBI Taxonomy" id="406100"/>
    <lineage>
        <taxon>Bacteria</taxon>
        <taxon>Pseudomonadati</taxon>
        <taxon>Pseudomonadota</taxon>
        <taxon>Gammaproteobacteria</taxon>
        <taxon>Chromatiales</taxon>
        <taxon>Ectothiorhodospiraceae</taxon>
        <taxon>Aquisalimonas</taxon>
    </lineage>
</organism>
<reference evidence="22 23" key="1">
    <citation type="submission" date="2016-10" db="EMBL/GenBank/DDBJ databases">
        <authorList>
            <person name="de Groot N.N."/>
        </authorList>
    </citation>
    <scope>NUCLEOTIDE SEQUENCE [LARGE SCALE GENOMIC DNA]</scope>
    <source>
        <strain evidence="22 23">CGMCC 1.6291</strain>
    </source>
</reference>
<evidence type="ECO:0000256" key="1">
    <source>
        <dbReference type="ARBA" id="ARBA00001974"/>
    </source>
</evidence>
<keyword evidence="10 20" id="KW-0285">Flavoprotein</keyword>
<dbReference type="InterPro" id="IPR036318">
    <property type="entry name" value="FAD-bd_PCMH-like_sf"/>
</dbReference>
<evidence type="ECO:0000256" key="3">
    <source>
        <dbReference type="ARBA" id="ARBA00004496"/>
    </source>
</evidence>
<dbReference type="Proteomes" id="UP000199657">
    <property type="component" value="Unassembled WGS sequence"/>
</dbReference>
<evidence type="ECO:0000256" key="4">
    <source>
        <dbReference type="ARBA" id="ARBA00004752"/>
    </source>
</evidence>
<dbReference type="InterPro" id="IPR006094">
    <property type="entry name" value="Oxid_FAD_bind_N"/>
</dbReference>
<keyword evidence="16 20" id="KW-0131">Cell cycle</keyword>
<comment type="function">
    <text evidence="2 20">Cell wall formation.</text>
</comment>
<evidence type="ECO:0000256" key="16">
    <source>
        <dbReference type="ARBA" id="ARBA00023306"/>
    </source>
</evidence>
<sequence length="321" mass="34437">MEGVTKTDIAALRQLCPGGVLTNVDLASISQWKIGGIADVVLRPSSTEQVADLRRWLHDRRKGHVVVGLTSNLLFADGGLRVPCLQIGPRMGAVAINGNDVRAQAGAWVPSFARKLMKAGLTGGEHICGIPGTLGGLVCMNGGSQRNGISTNVVAVESVNQVGECSSRSVIDCGFGYRQSVFQKNNEIITSISLRFSHADRALIRENMRGILANRRRKFPRRDPSCGSVFKSDPAMYEEVGPPGQVIERLGLKGMRIGDAEISPDHANFIVNRGKACARDVLQLVALISTEVMSATGHRLVAEAHHVDESGNIKPLNSVET</sequence>
<comment type="similarity">
    <text evidence="5 20">Belongs to the MurB family.</text>
</comment>
<feature type="active site" evidence="20">
    <location>
        <position position="178"/>
    </location>
</feature>
<comment type="subcellular location">
    <subcellularLocation>
        <location evidence="3 20">Cytoplasm</location>
    </subcellularLocation>
</comment>
<dbReference type="EC" id="1.3.1.98" evidence="6 20"/>
<dbReference type="Gene3D" id="3.90.78.10">
    <property type="entry name" value="UDP-N-acetylenolpyruvoylglucosamine reductase, C-terminal domain"/>
    <property type="match status" value="1"/>
</dbReference>
<dbReference type="GO" id="GO:0071949">
    <property type="term" value="F:FAD binding"/>
    <property type="evidence" value="ECO:0007669"/>
    <property type="project" value="InterPro"/>
</dbReference>
<feature type="active site" description="Proton donor" evidence="20">
    <location>
        <position position="228"/>
    </location>
</feature>